<keyword evidence="3" id="KW-1185">Reference proteome</keyword>
<dbReference type="AlphaFoldDB" id="A0AA48HEB0"/>
<dbReference type="KEGG" id="msea:METESE_16410"/>
<accession>A0AA48HEB0</accession>
<dbReference type="Pfam" id="PF12733">
    <property type="entry name" value="Cadherin-like"/>
    <property type="match status" value="2"/>
</dbReference>
<dbReference type="PROSITE" id="PS51257">
    <property type="entry name" value="PROKAR_LIPOPROTEIN"/>
    <property type="match status" value="1"/>
</dbReference>
<dbReference type="EMBL" id="AP027081">
    <property type="protein sequence ID" value="BDU76683.1"/>
    <property type="molecule type" value="Genomic_DNA"/>
</dbReference>
<name>A0AA48HEB0_9BACT</name>
<dbReference type="Proteomes" id="UP001228113">
    <property type="component" value="Chromosome"/>
</dbReference>
<gene>
    <name evidence="2" type="ORF">METESE_16410</name>
</gene>
<protein>
    <recommendedName>
        <fullName evidence="1">Cadherin-like beta-sandwich-like domain-containing protein</fullName>
    </recommendedName>
</protein>
<sequence>MPFSIPKRLALSGLLVFGTLIVSVGCSSSTQHQPNSDNRLSALSVSAGALTPAFNISTDSYRLTVDGSVTSTTVTATVDHPSATLQINGAAAVSGQASAAIPLPAGATAIPVTVTAENGVAHTYTVTITRVLSTDATLSSLALSKGMLSPGFSTAVKTYNVGLYSNQPSVSVLAIPNHPRAKVSVNGQAVTNGASSAPIPLAVGTTPILVVVTAEDGTTVSTTTVAVRQLAANMPVWVTSSLNGAAVPSALLTLLNDQGDVLESGIPVDATGYAKLCLDPAGKYTLFAKGTGTAQASLALDASKETSANMYCFNLGMTSFPASAPKITAISTSSDAATWTPVGTNFETLVSNIKYLKVTAIGTAGISPTAWSGFGMGINVDAAAWSNAMLSPVAEVENSVPVVVDGQPYYQSTYIFQVAFNNLTAAGQHTIDVVVYDVANNRAEQKLYVTVTNPVTVPADPDISALQPTSVFNVLNTYGITREIFAVTPIDNNGVFYLPLVQFSVLSGTTAPGIRGVELYRSTDGTNFTKVSTTHYSSLNKGSSGIYSVYDADPSLKEGVTYYYKVRAFTANTATNGGYSLDSAAIPSQFMPPFTTPLVSPAMSAVTTTRAPKFTFGITNPVLWDPAVSDYFYFYLYIKDKVGSGIFGQAYRYNFASLKFEKASGSSWIDATADCAISTDKTQVSIQFPNATTLLPGNTYEWSIFGTKGSASYTTSDSAYFLHYVPGTNTQGRARSYGSVYEKSYGAVNGFFTLTLDPAAQ</sequence>
<evidence type="ECO:0000259" key="1">
    <source>
        <dbReference type="Pfam" id="PF12733"/>
    </source>
</evidence>
<feature type="domain" description="Cadherin-like beta-sandwich-like" evidence="1">
    <location>
        <begin position="138"/>
        <end position="228"/>
    </location>
</feature>
<dbReference type="InterPro" id="IPR025883">
    <property type="entry name" value="Cadherin-like_domain"/>
</dbReference>
<feature type="domain" description="Cadherin-like beta-sandwich-like" evidence="1">
    <location>
        <begin position="40"/>
        <end position="130"/>
    </location>
</feature>
<organism evidence="2 3">
    <name type="scientific">Mesoterricola sediminis</name>
    <dbReference type="NCBI Taxonomy" id="2927980"/>
    <lineage>
        <taxon>Bacteria</taxon>
        <taxon>Pseudomonadati</taxon>
        <taxon>Acidobacteriota</taxon>
        <taxon>Holophagae</taxon>
        <taxon>Holophagales</taxon>
        <taxon>Holophagaceae</taxon>
        <taxon>Mesoterricola</taxon>
    </lineage>
</organism>
<evidence type="ECO:0000313" key="3">
    <source>
        <dbReference type="Proteomes" id="UP001228113"/>
    </source>
</evidence>
<proteinExistence type="predicted"/>
<dbReference type="Gene3D" id="2.60.40.10">
    <property type="entry name" value="Immunoglobulins"/>
    <property type="match status" value="1"/>
</dbReference>
<reference evidence="2" key="1">
    <citation type="journal article" date="2023" name="Int. J. Syst. Evol. Microbiol.">
        <title>Mesoterricola silvestris gen. nov., sp. nov., Mesoterricola sediminis sp. nov., Geothrix oryzae sp. nov., Geothrix edaphica sp. nov., Geothrix rubra sp. nov., and Geothrix limicola sp. nov., six novel members of Acidobacteriota isolated from soils.</title>
        <authorList>
            <person name="Itoh H."/>
            <person name="Sugisawa Y."/>
            <person name="Mise K."/>
            <person name="Xu Z."/>
            <person name="Kuniyasu M."/>
            <person name="Ushijima N."/>
            <person name="Kawano K."/>
            <person name="Kobayashi E."/>
            <person name="Shiratori Y."/>
            <person name="Masuda Y."/>
            <person name="Senoo K."/>
        </authorList>
    </citation>
    <scope>NUCLEOTIDE SEQUENCE</scope>
    <source>
        <strain evidence="2">W786</strain>
    </source>
</reference>
<dbReference type="InterPro" id="IPR013783">
    <property type="entry name" value="Ig-like_fold"/>
</dbReference>
<evidence type="ECO:0000313" key="2">
    <source>
        <dbReference type="EMBL" id="BDU76683.1"/>
    </source>
</evidence>